<sequence length="329" mass="37045">MMKKAFAVFFMVFVACTILSAADNKQILWKFSTFDAKDSDYAMAYKAMWDKLEKETNGSLHVEMYYLGQLGNESDLLQGLQTGSLEAAQIGAALLAGYSDAFNVGDLPFLFDDYDHADRFAKTAAAKEMNESLEKSGLYVWYWNIIGYRQPNLVKGIINQPSDFKGLKWRTMDSPIQIKTMSALGAVPIILPYSEIYNALKTGVVNGWMNDGVAFKNLSIYEVAPYYTDIPLFASTQTCVISKKAFDALPANIQKVVKKVVSEELPDVIRTGWKQNRAILENLVTTKFKGSSKVTDTAPYRKLVQPVYDQLVKQFPVCQKYIDEINKVR</sequence>
<accession>A0A645DSC9</accession>
<dbReference type="InterPro" id="IPR038404">
    <property type="entry name" value="TRAP_DctP_sf"/>
</dbReference>
<dbReference type="PANTHER" id="PTHR33376">
    <property type="match status" value="1"/>
</dbReference>
<comment type="caution">
    <text evidence="2">The sequence shown here is derived from an EMBL/GenBank/DDBJ whole genome shotgun (WGS) entry which is preliminary data.</text>
</comment>
<dbReference type="InterPro" id="IPR018389">
    <property type="entry name" value="DctP_fam"/>
</dbReference>
<reference evidence="2" key="1">
    <citation type="submission" date="2019-08" db="EMBL/GenBank/DDBJ databases">
        <authorList>
            <person name="Kucharzyk K."/>
            <person name="Murdoch R.W."/>
            <person name="Higgins S."/>
            <person name="Loffler F."/>
        </authorList>
    </citation>
    <scope>NUCLEOTIDE SEQUENCE</scope>
</reference>
<dbReference type="PANTHER" id="PTHR33376:SF4">
    <property type="entry name" value="SIALIC ACID-BINDING PERIPLASMIC PROTEIN SIAP"/>
    <property type="match status" value="1"/>
</dbReference>
<dbReference type="CDD" id="cd13603">
    <property type="entry name" value="PBP2_TRAP_Siap_TeaA_like"/>
    <property type="match status" value="1"/>
</dbReference>
<gene>
    <name evidence="2" type="ORF">SDC9_139162</name>
</gene>
<protein>
    <submittedName>
        <fullName evidence="2">Solute-binding protein</fullName>
    </submittedName>
</protein>
<keyword evidence="1" id="KW-0732">Signal</keyword>
<evidence type="ECO:0000313" key="2">
    <source>
        <dbReference type="EMBL" id="MPM92028.1"/>
    </source>
</evidence>
<dbReference type="AlphaFoldDB" id="A0A645DSC9"/>
<dbReference type="PROSITE" id="PS51257">
    <property type="entry name" value="PROKAR_LIPOPROTEIN"/>
    <property type="match status" value="1"/>
</dbReference>
<name>A0A645DSC9_9ZZZZ</name>
<organism evidence="2">
    <name type="scientific">bioreactor metagenome</name>
    <dbReference type="NCBI Taxonomy" id="1076179"/>
    <lineage>
        <taxon>unclassified sequences</taxon>
        <taxon>metagenomes</taxon>
        <taxon>ecological metagenomes</taxon>
    </lineage>
</organism>
<dbReference type="Gene3D" id="3.40.190.170">
    <property type="entry name" value="Bacterial extracellular solute-binding protein, family 7"/>
    <property type="match status" value="1"/>
</dbReference>
<dbReference type="EMBL" id="VSSQ01039011">
    <property type="protein sequence ID" value="MPM92028.1"/>
    <property type="molecule type" value="Genomic_DNA"/>
</dbReference>
<dbReference type="Pfam" id="PF03480">
    <property type="entry name" value="DctP"/>
    <property type="match status" value="1"/>
</dbReference>
<evidence type="ECO:0000256" key="1">
    <source>
        <dbReference type="ARBA" id="ARBA00022729"/>
    </source>
</evidence>
<dbReference type="NCBIfam" id="NF037995">
    <property type="entry name" value="TRAP_S1"/>
    <property type="match status" value="1"/>
</dbReference>
<dbReference type="GO" id="GO:0055085">
    <property type="term" value="P:transmembrane transport"/>
    <property type="evidence" value="ECO:0007669"/>
    <property type="project" value="InterPro"/>
</dbReference>
<proteinExistence type="predicted"/>